<evidence type="ECO:0000313" key="2">
    <source>
        <dbReference type="Proteomes" id="UP000017559"/>
    </source>
</evidence>
<evidence type="ECO:0000313" key="1">
    <source>
        <dbReference type="EMBL" id="ESK86360.1"/>
    </source>
</evidence>
<keyword evidence="1" id="KW-0646">Protease inhibitor</keyword>
<keyword evidence="2" id="KW-1185">Reference proteome</keyword>
<name>V2X1M9_MONRO</name>
<dbReference type="Proteomes" id="UP000017559">
    <property type="component" value="Unassembled WGS sequence"/>
</dbReference>
<dbReference type="AlphaFoldDB" id="V2X1M9"/>
<gene>
    <name evidence="1" type="ORF">Moror_5012</name>
</gene>
<comment type="caution">
    <text evidence="1">The sequence shown here is derived from an EMBL/GenBank/DDBJ whole genome shotgun (WGS) entry which is preliminary data.</text>
</comment>
<sequence>MSLEPGYYYIKHSKDYIGPEGGLSSPDVRVFPEFVKHSPKWCLEKAGDDSYIFWTENPGGSYTSAAAIYAGVFVRVLIPKPQTWRIIPNERGGKDIYVIAGAYDPPRCWVAPEGSGIQILYQDLTVTGSEPPYYTPNETFQFSPAPAPPK</sequence>
<organism evidence="1 2">
    <name type="scientific">Moniliophthora roreri (strain MCA 2997)</name>
    <name type="common">Cocoa frosty pod rot fungus</name>
    <name type="synonym">Crinipellis roreri</name>
    <dbReference type="NCBI Taxonomy" id="1381753"/>
    <lineage>
        <taxon>Eukaryota</taxon>
        <taxon>Fungi</taxon>
        <taxon>Dikarya</taxon>
        <taxon>Basidiomycota</taxon>
        <taxon>Agaricomycotina</taxon>
        <taxon>Agaricomycetes</taxon>
        <taxon>Agaricomycetidae</taxon>
        <taxon>Agaricales</taxon>
        <taxon>Marasmiineae</taxon>
        <taxon>Marasmiaceae</taxon>
        <taxon>Moniliophthora</taxon>
    </lineage>
</organism>
<protein>
    <submittedName>
        <fullName evidence="1">Serine protease inhibitor</fullName>
    </submittedName>
</protein>
<keyword evidence="1" id="KW-0722">Serine protease inhibitor</keyword>
<dbReference type="Pfam" id="PF16850">
    <property type="entry name" value="Inhibitor_I66"/>
    <property type="match status" value="1"/>
</dbReference>
<dbReference type="HOGENOM" id="CLU_115968_3_0_1"/>
<accession>V2X1M9</accession>
<dbReference type="KEGG" id="mrr:Moror_5012"/>
<dbReference type="GO" id="GO:0004867">
    <property type="term" value="F:serine-type endopeptidase inhibitor activity"/>
    <property type="evidence" value="ECO:0007669"/>
    <property type="project" value="InterPro"/>
</dbReference>
<dbReference type="CDD" id="cd23428">
    <property type="entry name" value="beta-trefoil_Ricin_SPI"/>
    <property type="match status" value="1"/>
</dbReference>
<proteinExistence type="predicted"/>
<reference evidence="1 2" key="1">
    <citation type="journal article" date="2014" name="BMC Genomics">
        <title>Genome and secretome analysis of the hemibiotrophic fungal pathogen, Moniliophthora roreri, which causes frosty pod rot disease of cacao: mechanisms of the biotrophic and necrotrophic phases.</title>
        <authorList>
            <person name="Meinhardt L.W."/>
            <person name="Costa G.G.L."/>
            <person name="Thomazella D.P.T."/>
            <person name="Teixeira P.J.P.L."/>
            <person name="Carazzolle M.F."/>
            <person name="Schuster S.C."/>
            <person name="Carlson J.E."/>
            <person name="Guiltinan M.J."/>
            <person name="Mieczkowski P."/>
            <person name="Farmer A."/>
            <person name="Ramaraj T."/>
            <person name="Crozier J."/>
            <person name="Davis R.E."/>
            <person name="Shao J."/>
            <person name="Melnick R.L."/>
            <person name="Pereira G.A.G."/>
            <person name="Bailey B.A."/>
        </authorList>
    </citation>
    <scope>NUCLEOTIDE SEQUENCE [LARGE SCALE GENOMIC DNA]</scope>
    <source>
        <strain evidence="1 2">MCA 2997</strain>
    </source>
</reference>
<dbReference type="InterPro" id="IPR031755">
    <property type="entry name" value="Inhibitor_I66"/>
</dbReference>
<dbReference type="Gene3D" id="2.80.10.50">
    <property type="match status" value="1"/>
</dbReference>
<dbReference type="EMBL" id="AWSO01000942">
    <property type="protein sequence ID" value="ESK86360.1"/>
    <property type="molecule type" value="Genomic_DNA"/>
</dbReference>
<dbReference type="OrthoDB" id="3439489at2759"/>